<dbReference type="EMBL" id="JAGHKP010000001">
    <property type="protein sequence ID" value="MBO9150910.1"/>
    <property type="molecule type" value="Genomic_DNA"/>
</dbReference>
<evidence type="ECO:0000313" key="8">
    <source>
        <dbReference type="Proteomes" id="UP000679126"/>
    </source>
</evidence>
<dbReference type="PANTHER" id="PTHR42980">
    <property type="entry name" value="2-OXOISOVALERATE DEHYDROGENASE SUBUNIT BETA-RELATED"/>
    <property type="match status" value="1"/>
</dbReference>
<proteinExistence type="predicted"/>
<dbReference type="InterPro" id="IPR009014">
    <property type="entry name" value="Transketo_C/PFOR_II"/>
</dbReference>
<dbReference type="RefSeq" id="WP_209142597.1">
    <property type="nucleotide sequence ID" value="NZ_JAGHKP010000001.1"/>
</dbReference>
<evidence type="ECO:0000256" key="2">
    <source>
        <dbReference type="ARBA" id="ARBA00003906"/>
    </source>
</evidence>
<dbReference type="EC" id="1.2.4.4" evidence="3"/>
<organism evidence="7 8">
    <name type="scientific">Chitinophaga chungangae</name>
    <dbReference type="NCBI Taxonomy" id="2821488"/>
    <lineage>
        <taxon>Bacteria</taxon>
        <taxon>Pseudomonadati</taxon>
        <taxon>Bacteroidota</taxon>
        <taxon>Chitinophagia</taxon>
        <taxon>Chitinophagales</taxon>
        <taxon>Chitinophagaceae</taxon>
        <taxon>Chitinophaga</taxon>
    </lineage>
</organism>
<comment type="function">
    <text evidence="2">E1 component of the 2-oxoglutarate dehydrogenase (OGDH) complex which catalyzes the decarboxylation of 2-oxoglutarate, the first step in the conversion of 2-oxoglutarate to succinyl-CoA and CO(2).</text>
</comment>
<evidence type="ECO:0000256" key="4">
    <source>
        <dbReference type="ARBA" id="ARBA00023002"/>
    </source>
</evidence>
<reference evidence="8" key="1">
    <citation type="submission" date="2021-03" db="EMBL/GenBank/DDBJ databases">
        <title>Assistant Professor.</title>
        <authorList>
            <person name="Huq M.A."/>
        </authorList>
    </citation>
    <scope>NUCLEOTIDE SEQUENCE [LARGE SCALE GENOMIC DNA]</scope>
    <source>
        <strain evidence="8">MAH-28</strain>
    </source>
</reference>
<accession>A0ABS3Y8U3</accession>
<evidence type="ECO:0000259" key="6">
    <source>
        <dbReference type="SMART" id="SM00861"/>
    </source>
</evidence>
<dbReference type="InterPro" id="IPR033248">
    <property type="entry name" value="Transketolase_C"/>
</dbReference>
<comment type="caution">
    <text evidence="7">The sequence shown here is derived from an EMBL/GenBank/DDBJ whole genome shotgun (WGS) entry which is preliminary data.</text>
</comment>
<keyword evidence="5" id="KW-0786">Thiamine pyrophosphate</keyword>
<comment type="cofactor">
    <cofactor evidence="1">
        <name>thiamine diphosphate</name>
        <dbReference type="ChEBI" id="CHEBI:58937"/>
    </cofactor>
</comment>
<dbReference type="Gene3D" id="3.40.50.920">
    <property type="match status" value="1"/>
</dbReference>
<dbReference type="InterPro" id="IPR005475">
    <property type="entry name" value="Transketolase-like_Pyr-bd"/>
</dbReference>
<dbReference type="SUPFAM" id="SSF52922">
    <property type="entry name" value="TK C-terminal domain-like"/>
    <property type="match status" value="1"/>
</dbReference>
<dbReference type="Gene3D" id="3.40.50.970">
    <property type="match status" value="2"/>
</dbReference>
<dbReference type="CDD" id="cd02000">
    <property type="entry name" value="TPP_E1_PDC_ADC_BCADC"/>
    <property type="match status" value="1"/>
</dbReference>
<keyword evidence="8" id="KW-1185">Reference proteome</keyword>
<keyword evidence="4" id="KW-0560">Oxidoreductase</keyword>
<dbReference type="Proteomes" id="UP000679126">
    <property type="component" value="Unassembled WGS sequence"/>
</dbReference>
<evidence type="ECO:0000313" key="7">
    <source>
        <dbReference type="EMBL" id="MBO9150910.1"/>
    </source>
</evidence>
<dbReference type="Pfam" id="PF02779">
    <property type="entry name" value="Transket_pyr"/>
    <property type="match status" value="1"/>
</dbReference>
<sequence>MNLQSQLSFEEFRREVLNDFRLACISREISLLGRREVLTGKAKFGIFGDGKEVAQIAMAKYFKPGDFRSGYYRDQTFAFASGIATVEQFFSQLYADPNIEHDPFSAGRQMNSHFATPNVNANGEWMNLASMKNTAADMAPTAAQMPRALGLAFASKMFREVPELKEYQHLSNEGNEVCFATIGDASTSEGHFWETMNAAGVLQVPLVVFVWDDGYGISVPRKYQTTKGSISTVMEGFRKSEGSNGFEIYNVKGWDYAGMCETFEEGIRKARETHVPVLFHVEEITQPQGHSTSGSHERYKSKERLAWEKEFDCNLKMRQWLLENALADEQILQQIEADAKNIAQEGRKKAWEKYIAPIREQVQVFLGLCQQIVEEGRGETDFVNQVMQELAANREPARRDILKAAAGILFRHPRNFSGALDELQLYYDNQLLAEKENYNTYTYAAGPNSALNVKEVPAIYADEAPSINGYEVLNKYFDQLFARHPLVFAFGEDVGKIGDVNQGFAGLQQKHGKLRIADTGIRELTIMGQGIGMALRGLRPIAEIQYLDYMLYGLQPLSDDVASLQYRTKGTQFCPIIVRTRGHRLEGIWHSGSPMGMIINSLRGMYVCVPRNMVQAAGMYNTLLLANEPALVIESLNGYRLKERLPENLHDFTVPMGIPEVLHIGSDITIVSYGSTLRIIEEAMHILGPLGISCELIDVQTLLPFDIEHSIVDSLKKTNRILFVDEDVPGGGSAFMYQQVMEVQGGYRWLDVAPRTLAAQPHRPAYGSDGDYFSKPNVEDVVKIVMEMIRE</sequence>
<dbReference type="PANTHER" id="PTHR42980:SF1">
    <property type="entry name" value="2-OXOISOVALERATE DEHYDROGENASE SUBUNIT BETA, MITOCHONDRIAL"/>
    <property type="match status" value="1"/>
</dbReference>
<evidence type="ECO:0000256" key="5">
    <source>
        <dbReference type="ARBA" id="ARBA00023052"/>
    </source>
</evidence>
<dbReference type="SUPFAM" id="SSF52518">
    <property type="entry name" value="Thiamin diphosphate-binding fold (THDP-binding)"/>
    <property type="match status" value="2"/>
</dbReference>
<feature type="domain" description="Transketolase-like pyrimidine-binding" evidence="6">
    <location>
        <begin position="467"/>
        <end position="641"/>
    </location>
</feature>
<name>A0ABS3Y8U3_9BACT</name>
<evidence type="ECO:0000256" key="3">
    <source>
        <dbReference type="ARBA" id="ARBA00012277"/>
    </source>
</evidence>
<gene>
    <name evidence="7" type="ORF">J7I43_01715</name>
</gene>
<protein>
    <recommendedName>
        <fullName evidence="3">3-methyl-2-oxobutanoate dehydrogenase (2-methylpropanoyl-transferring)</fullName>
        <ecNumber evidence="3">1.2.4.4</ecNumber>
    </recommendedName>
</protein>
<dbReference type="Pfam" id="PF02780">
    <property type="entry name" value="Transketolase_C"/>
    <property type="match status" value="1"/>
</dbReference>
<evidence type="ECO:0000256" key="1">
    <source>
        <dbReference type="ARBA" id="ARBA00001964"/>
    </source>
</evidence>
<dbReference type="Pfam" id="PF00676">
    <property type="entry name" value="E1_dh"/>
    <property type="match status" value="1"/>
</dbReference>
<dbReference type="InterPro" id="IPR001017">
    <property type="entry name" value="DH_E1"/>
</dbReference>
<dbReference type="InterPro" id="IPR029061">
    <property type="entry name" value="THDP-binding"/>
</dbReference>
<dbReference type="SMART" id="SM00861">
    <property type="entry name" value="Transket_pyr"/>
    <property type="match status" value="1"/>
</dbReference>